<dbReference type="EMBL" id="GEBQ01026561">
    <property type="protein sequence ID" value="JAT13416.1"/>
    <property type="molecule type" value="Transcribed_RNA"/>
</dbReference>
<evidence type="ECO:0000256" key="1">
    <source>
        <dbReference type="SAM" id="MobiDB-lite"/>
    </source>
</evidence>
<accession>A0A1B6KPP2</accession>
<feature type="compositionally biased region" description="Basic and acidic residues" evidence="1">
    <location>
        <begin position="23"/>
        <end position="38"/>
    </location>
</feature>
<feature type="region of interest" description="Disordered" evidence="1">
    <location>
        <begin position="325"/>
        <end position="357"/>
    </location>
</feature>
<feature type="region of interest" description="Disordered" evidence="1">
    <location>
        <begin position="1"/>
        <end position="47"/>
    </location>
</feature>
<feature type="region of interest" description="Disordered" evidence="1">
    <location>
        <begin position="109"/>
        <end position="138"/>
    </location>
</feature>
<feature type="region of interest" description="Disordered" evidence="1">
    <location>
        <begin position="60"/>
        <end position="79"/>
    </location>
</feature>
<feature type="compositionally biased region" description="Polar residues" evidence="1">
    <location>
        <begin position="113"/>
        <end position="127"/>
    </location>
</feature>
<sequence length="850" mass="96424">MSSSSDSVGRPALHVSPLVSEATDPRDQDQPEVRRNSKYDIYGSATKPFGESYRRSLIFQEQDSGNGKERDEIPLDTDSVEEAMGCSSSKTEVALNEETVNGSFVNKDVKSVKPSTPETVRLNSHDTPSGLEGQDVNDRGYTTTVGGLTNYDIIYGSDSKNETDSGYSTTDIYSEIKKPEKNDKEVKHTYHTIDKTPREKLMQQIRERKDVSVVVEEHAYSTINKVDKINREENIIREEIEKNSSHKALCEKNQEDKNINTVVTSAPISFVEEEYSYEPEKKEATSKLVVRSRSLVNLDQNQFNYNSTLSCTLKRPNTLKITTKPDGSIRYGLKHGSSESDLLDDDSNDTTSQENNIKSNYVSSIKNAFDAEIEKRNQNKDRKAQAFDGLRHYFHDNKQGLQELLVNNNVVIIEPFRHEPPRSPSDNSDSGSQRTCRITGATIKSPTSEQNKFIMSSNTLPRRHVKSRQNLRQGFYHPIKVNKELIDAELPDPDKVKSARELFEKVFRSKSTSEMPAKKSPAKSFFNTISGKIKVTPEVKVIQDSKQTTIDKRRQGRFMIEQVMREESKRYPIHRRWTDSGSLSSGVSSDFSCDQDLEFHQEGSNNGSNQNILEEYSSDDEDAEYIYPYEDDETHPISSDVLNKIRACGTTITYYGGKVISMSHSQFRSPMTMTIMDEIRRSGGTSEGRKKFESDSQEPSLGVKFRLVKSNSCGSRLEIAGTEEECSNKLVSPGHESFRGKSIAEEVTEISEEHQEMPILENDDRGQNPTEEEEEDKAEADRYVTNVEVNHPKNPQVMTWAELKLKEARKQWHCTPEAVRIPQQDMEFESFEVMDDSKPHVVDKNEIGRG</sequence>
<protein>
    <submittedName>
        <fullName evidence="2">Uncharacterized protein</fullName>
    </submittedName>
</protein>
<gene>
    <name evidence="2" type="ORF">g.41773</name>
</gene>
<name>A0A1B6KPP2_9HEMI</name>
<feature type="compositionally biased region" description="Basic and acidic residues" evidence="1">
    <location>
        <begin position="751"/>
        <end position="766"/>
    </location>
</feature>
<proteinExistence type="predicted"/>
<dbReference type="AlphaFoldDB" id="A0A1B6KPP2"/>
<feature type="region of interest" description="Disordered" evidence="1">
    <location>
        <begin position="416"/>
        <end position="435"/>
    </location>
</feature>
<organism evidence="2">
    <name type="scientific">Graphocephala atropunctata</name>
    <dbReference type="NCBI Taxonomy" id="36148"/>
    <lineage>
        <taxon>Eukaryota</taxon>
        <taxon>Metazoa</taxon>
        <taxon>Ecdysozoa</taxon>
        <taxon>Arthropoda</taxon>
        <taxon>Hexapoda</taxon>
        <taxon>Insecta</taxon>
        <taxon>Pterygota</taxon>
        <taxon>Neoptera</taxon>
        <taxon>Paraneoptera</taxon>
        <taxon>Hemiptera</taxon>
        <taxon>Auchenorrhyncha</taxon>
        <taxon>Membracoidea</taxon>
        <taxon>Cicadellidae</taxon>
        <taxon>Cicadellinae</taxon>
        <taxon>Cicadellini</taxon>
        <taxon>Graphocephala</taxon>
    </lineage>
</organism>
<feature type="compositionally biased region" description="Polar residues" evidence="1">
    <location>
        <begin position="424"/>
        <end position="435"/>
    </location>
</feature>
<feature type="region of interest" description="Disordered" evidence="1">
    <location>
        <begin position="751"/>
        <end position="779"/>
    </location>
</feature>
<reference evidence="2" key="1">
    <citation type="submission" date="2015-11" db="EMBL/GenBank/DDBJ databases">
        <title>De novo transcriptome assembly of four potential Pierce s Disease insect vectors from Arizona vineyards.</title>
        <authorList>
            <person name="Tassone E.E."/>
        </authorList>
    </citation>
    <scope>NUCLEOTIDE SEQUENCE</scope>
</reference>
<evidence type="ECO:0000313" key="2">
    <source>
        <dbReference type="EMBL" id="JAT13416.1"/>
    </source>
</evidence>